<comment type="caution">
    <text evidence="3">The sequence shown here is derived from an EMBL/GenBank/DDBJ whole genome shotgun (WGS) entry which is preliminary data.</text>
</comment>
<feature type="compositionally biased region" description="Pro residues" evidence="1">
    <location>
        <begin position="175"/>
        <end position="190"/>
    </location>
</feature>
<evidence type="ECO:0000256" key="2">
    <source>
        <dbReference type="SAM" id="Phobius"/>
    </source>
</evidence>
<evidence type="ECO:0000313" key="4">
    <source>
        <dbReference type="Proteomes" id="UP000319859"/>
    </source>
</evidence>
<dbReference type="AlphaFoldDB" id="A0A560FPC9"/>
<reference evidence="3 4" key="1">
    <citation type="submission" date="2019-06" db="EMBL/GenBank/DDBJ databases">
        <title>Genomic Encyclopedia of Type Strains, Phase IV (KMG-V): Genome sequencing to study the core and pangenomes of soil and plant-associated prokaryotes.</title>
        <authorList>
            <person name="Whitman W."/>
        </authorList>
    </citation>
    <scope>NUCLEOTIDE SEQUENCE [LARGE SCALE GENOMIC DNA]</scope>
    <source>
        <strain evidence="3 4">BR 11880</strain>
    </source>
</reference>
<feature type="transmembrane region" description="Helical" evidence="2">
    <location>
        <begin position="20"/>
        <end position="39"/>
    </location>
</feature>
<keyword evidence="2" id="KW-1133">Transmembrane helix</keyword>
<accession>A0A560FPC9</accession>
<evidence type="ECO:0000313" key="3">
    <source>
        <dbReference type="EMBL" id="TWB23401.1"/>
    </source>
</evidence>
<keyword evidence="2" id="KW-0812">Transmembrane</keyword>
<organism evidence="3 4">
    <name type="scientific">Nitrospirillum amazonense</name>
    <dbReference type="NCBI Taxonomy" id="28077"/>
    <lineage>
        <taxon>Bacteria</taxon>
        <taxon>Pseudomonadati</taxon>
        <taxon>Pseudomonadota</taxon>
        <taxon>Alphaproteobacteria</taxon>
        <taxon>Rhodospirillales</taxon>
        <taxon>Azospirillaceae</taxon>
        <taxon>Nitrospirillum</taxon>
    </lineage>
</organism>
<feature type="transmembrane region" description="Helical" evidence="2">
    <location>
        <begin position="136"/>
        <end position="154"/>
    </location>
</feature>
<dbReference type="EMBL" id="VITN01000002">
    <property type="protein sequence ID" value="TWB23401.1"/>
    <property type="molecule type" value="Genomic_DNA"/>
</dbReference>
<sequence length="190" mass="20260">MRSRAAHRRRPRPSAQTAPWWAWLVACAVLLRGLIPVGYMPNPDRITAGGGLFILCNSVHDALSESLASPAPETAVHPSATPMPADHAHYSLVHHIHDLHAQHAHAVDPHDLGMPMPMTGGHHHDMGRHPADAPCVFAAVVALAAALAIVILVLQPNRHRGAWTLAAAQLHPDPKPPGAQPARGPPLPFS</sequence>
<proteinExistence type="predicted"/>
<dbReference type="PROSITE" id="PS51257">
    <property type="entry name" value="PROKAR_LIPOPROTEIN"/>
    <property type="match status" value="1"/>
</dbReference>
<dbReference type="Proteomes" id="UP000319859">
    <property type="component" value="Unassembled WGS sequence"/>
</dbReference>
<evidence type="ECO:0000256" key="1">
    <source>
        <dbReference type="SAM" id="MobiDB-lite"/>
    </source>
</evidence>
<protein>
    <submittedName>
        <fullName evidence="3">Uncharacterized protein</fullName>
    </submittedName>
</protein>
<keyword evidence="2" id="KW-0472">Membrane</keyword>
<name>A0A560FPC9_9PROT</name>
<gene>
    <name evidence="3" type="ORF">FBZ89_102154</name>
</gene>
<feature type="region of interest" description="Disordered" evidence="1">
    <location>
        <begin position="169"/>
        <end position="190"/>
    </location>
</feature>